<gene>
    <name evidence="1" type="ORF">lam_735</name>
</gene>
<proteinExistence type="predicted"/>
<dbReference type="EMBL" id="CP006604">
    <property type="protein sequence ID" value="AHA28081.1"/>
    <property type="molecule type" value="Genomic_DNA"/>
</dbReference>
<organism evidence="1 2">
    <name type="scientific">Candidatus Liberibacter americanus str. Sao Paulo</name>
    <dbReference type="NCBI Taxonomy" id="1261131"/>
    <lineage>
        <taxon>Bacteria</taxon>
        <taxon>Pseudomonadati</taxon>
        <taxon>Pseudomonadota</taxon>
        <taxon>Alphaproteobacteria</taxon>
        <taxon>Hyphomicrobiales</taxon>
        <taxon>Rhizobiaceae</taxon>
        <taxon>Liberibacter</taxon>
    </lineage>
</organism>
<dbReference type="AlphaFoldDB" id="U6B888"/>
<reference evidence="1 2" key="1">
    <citation type="journal article" date="2014" name="Mol. Plant Microbe Interact.">
        <title>The complete genome sequence of Candidatus Liberibacter americanus, associated with citrus Huanglongbing.</title>
        <authorList>
            <person name="Wulff N.A."/>
            <person name="Zhang S."/>
            <person name="Setubal J.C."/>
            <person name="Almeida N.F."/>
            <person name="Martins E.C."/>
            <person name="Harakava R."/>
            <person name="Kumar D."/>
            <person name="Rangel L.T."/>
            <person name="Foissac X."/>
            <person name="Bove J."/>
            <person name="Gabriel D.W."/>
        </authorList>
    </citation>
    <scope>NUCLEOTIDE SEQUENCE [LARGE SCALE GENOMIC DNA]</scope>
    <source>
        <strain evidence="1 2">Sao Paulo</strain>
    </source>
</reference>
<evidence type="ECO:0000313" key="1">
    <source>
        <dbReference type="EMBL" id="AHA28081.1"/>
    </source>
</evidence>
<name>U6B888_9HYPH</name>
<accession>U6B888</accession>
<dbReference type="HOGENOM" id="CLU_2951686_0_0_5"/>
<sequence length="59" mass="6922">MDITYLPSVDNDEYLNSIQIVRNLSTSLNPREFNLLLLDLSLQFRTLDFKRYIPTSQGE</sequence>
<evidence type="ECO:0000313" key="2">
    <source>
        <dbReference type="Proteomes" id="UP000017862"/>
    </source>
</evidence>
<dbReference type="KEGG" id="lar:lam_735"/>
<keyword evidence="2" id="KW-1185">Reference proteome</keyword>
<protein>
    <submittedName>
        <fullName evidence="1">Uncharacterized protein</fullName>
    </submittedName>
</protein>
<dbReference type="Proteomes" id="UP000017862">
    <property type="component" value="Chromosome"/>
</dbReference>
<dbReference type="RefSeq" id="WP_023466344.1">
    <property type="nucleotide sequence ID" value="NC_022793.1"/>
</dbReference>